<dbReference type="GO" id="GO:0000338">
    <property type="term" value="P:protein deneddylation"/>
    <property type="evidence" value="ECO:0007669"/>
    <property type="project" value="TreeGrafter"/>
</dbReference>
<gene>
    <name evidence="5" type="ORF">PSON_ATCC_30995.1.T2410012</name>
</gene>
<organism evidence="5 6">
    <name type="scientific">Paramecium sonneborni</name>
    <dbReference type="NCBI Taxonomy" id="65129"/>
    <lineage>
        <taxon>Eukaryota</taxon>
        <taxon>Sar</taxon>
        <taxon>Alveolata</taxon>
        <taxon>Ciliophora</taxon>
        <taxon>Intramacronucleata</taxon>
        <taxon>Oligohymenophorea</taxon>
        <taxon>Peniculida</taxon>
        <taxon>Parameciidae</taxon>
        <taxon>Paramecium</taxon>
    </lineage>
</organism>
<accession>A0A8S1RNG3</accession>
<reference evidence="5" key="1">
    <citation type="submission" date="2021-01" db="EMBL/GenBank/DDBJ databases">
        <authorList>
            <consortium name="Genoscope - CEA"/>
            <person name="William W."/>
        </authorList>
    </citation>
    <scope>NUCLEOTIDE SEQUENCE</scope>
</reference>
<evidence type="ECO:0000256" key="1">
    <source>
        <dbReference type="ARBA" id="ARBA00022670"/>
    </source>
</evidence>
<dbReference type="PANTHER" id="PTHR46468:SF1">
    <property type="entry name" value="SENTRIN-SPECIFIC PROTEASE 8"/>
    <property type="match status" value="1"/>
</dbReference>
<comment type="caution">
    <text evidence="5">The sequence shown here is derived from an EMBL/GenBank/DDBJ whole genome shotgun (WGS) entry which is preliminary data.</text>
</comment>
<dbReference type="Proteomes" id="UP000692954">
    <property type="component" value="Unassembled WGS sequence"/>
</dbReference>
<proteinExistence type="predicted"/>
<feature type="domain" description="Ubiquitin-like protease family profile" evidence="4">
    <location>
        <begin position="307"/>
        <end position="481"/>
    </location>
</feature>
<dbReference type="PANTHER" id="PTHR46468">
    <property type="entry name" value="SENTRIN-SPECIFIC PROTEASE 8"/>
    <property type="match status" value="1"/>
</dbReference>
<sequence>MVEKFLQSQQFYQKMFEVQVIKKSKEQKKQQFQLIEINQDTLNTFQQQQTNKIQKKKISKKQYEITTSNEQQFAQLETLEFQKEIIKSGNQQNINVRNIRSLSTNGVKPEQNNAQSINIKQKTKKIEFRLIHQITKNNQLFEAFIQHGFDVIDVLNNNEYEKLLIFTNILFYYNKNQQSFEKEFSSKEQYQNKMRGKLYHTTYDDNQNPKFIIQEGEFLIDIYKKSFLLDGQGIEYQGKSSQLKNQGEFKRGVYVQRIPQYQNKPQYKSYSVEPRRIKILEIVDGQTIIINNKNQNEKKNIWCKYNQQFSERDLMILDQQMWVNSSMIDCYASYLNQISQEVYFQQNQVQRQQINRIYFAPSSLITNFGHNYNIQQATEIFQQHFLELQEIRFSIQTIYSKIGFPINQRKHWYFLLFDLKQKNVEIFNSLSSTLKSHQPLIKFLSDLLMLENPQISISNNSGQQNDGYSCGYHVCQFMKTCQEAQFSNNINYQYNENQIKNILRDLIKDGNK</sequence>
<evidence type="ECO:0000313" key="5">
    <source>
        <dbReference type="EMBL" id="CAD8129736.1"/>
    </source>
</evidence>
<keyword evidence="1" id="KW-0645">Protease</keyword>
<dbReference type="OrthoDB" id="311723at2759"/>
<protein>
    <recommendedName>
        <fullName evidence="4">Ubiquitin-like protease family profile domain-containing protein</fullName>
    </recommendedName>
</protein>
<evidence type="ECO:0000259" key="4">
    <source>
        <dbReference type="PROSITE" id="PS50600"/>
    </source>
</evidence>
<keyword evidence="6" id="KW-1185">Reference proteome</keyword>
<dbReference type="GO" id="GO:0006508">
    <property type="term" value="P:proteolysis"/>
    <property type="evidence" value="ECO:0007669"/>
    <property type="project" value="UniProtKB-KW"/>
</dbReference>
<dbReference type="AlphaFoldDB" id="A0A8S1RNG3"/>
<dbReference type="InterPro" id="IPR003653">
    <property type="entry name" value="Peptidase_C48_C"/>
</dbReference>
<name>A0A8S1RNG3_9CILI</name>
<dbReference type="PROSITE" id="PS50600">
    <property type="entry name" value="ULP_PROTEASE"/>
    <property type="match status" value="1"/>
</dbReference>
<dbReference type="EMBL" id="CAJJDN010000241">
    <property type="protein sequence ID" value="CAD8129736.1"/>
    <property type="molecule type" value="Genomic_DNA"/>
</dbReference>
<dbReference type="GO" id="GO:0019784">
    <property type="term" value="F:deNEDDylase activity"/>
    <property type="evidence" value="ECO:0007669"/>
    <property type="project" value="InterPro"/>
</dbReference>
<keyword evidence="3" id="KW-0788">Thiol protease</keyword>
<dbReference type="GO" id="GO:0008234">
    <property type="term" value="F:cysteine-type peptidase activity"/>
    <property type="evidence" value="ECO:0007669"/>
    <property type="project" value="UniProtKB-KW"/>
</dbReference>
<evidence type="ECO:0000256" key="2">
    <source>
        <dbReference type="ARBA" id="ARBA00022801"/>
    </source>
</evidence>
<dbReference type="Pfam" id="PF02902">
    <property type="entry name" value="Peptidase_C48"/>
    <property type="match status" value="1"/>
</dbReference>
<evidence type="ECO:0000313" key="6">
    <source>
        <dbReference type="Proteomes" id="UP000692954"/>
    </source>
</evidence>
<keyword evidence="2" id="KW-0378">Hydrolase</keyword>
<dbReference type="InterPro" id="IPR044613">
    <property type="entry name" value="Nep1/2-like"/>
</dbReference>
<evidence type="ECO:0000256" key="3">
    <source>
        <dbReference type="ARBA" id="ARBA00022807"/>
    </source>
</evidence>